<name>A0A2T2NC07_CORCC</name>
<evidence type="ECO:0000256" key="1">
    <source>
        <dbReference type="SAM" id="MobiDB-lite"/>
    </source>
</evidence>
<evidence type="ECO:0000313" key="2">
    <source>
        <dbReference type="EMBL" id="PSN62982.1"/>
    </source>
</evidence>
<accession>A0A2T2NC07</accession>
<proteinExistence type="predicted"/>
<dbReference type="Proteomes" id="UP000240883">
    <property type="component" value="Unassembled WGS sequence"/>
</dbReference>
<evidence type="ECO:0000313" key="3">
    <source>
        <dbReference type="Proteomes" id="UP000240883"/>
    </source>
</evidence>
<protein>
    <submittedName>
        <fullName evidence="2">Uncharacterized protein</fullName>
    </submittedName>
</protein>
<organism evidence="2 3">
    <name type="scientific">Corynespora cassiicola Philippines</name>
    <dbReference type="NCBI Taxonomy" id="1448308"/>
    <lineage>
        <taxon>Eukaryota</taxon>
        <taxon>Fungi</taxon>
        <taxon>Dikarya</taxon>
        <taxon>Ascomycota</taxon>
        <taxon>Pezizomycotina</taxon>
        <taxon>Dothideomycetes</taxon>
        <taxon>Pleosporomycetidae</taxon>
        <taxon>Pleosporales</taxon>
        <taxon>Corynesporascaceae</taxon>
        <taxon>Corynespora</taxon>
    </lineage>
</organism>
<feature type="region of interest" description="Disordered" evidence="1">
    <location>
        <begin position="48"/>
        <end position="84"/>
    </location>
</feature>
<dbReference type="EMBL" id="KZ678140">
    <property type="protein sequence ID" value="PSN62982.1"/>
    <property type="molecule type" value="Genomic_DNA"/>
</dbReference>
<sequence>MLSDPQHVEVRWRSCVNGKKGACSEWERSRRRLDDVANKIFPSIRDADMVSSTSSRRRPAWSADRGSCAVPHQRCSPVRQDSKGDVPTFKLGFGGFGSGRFLTGSWASRRRAKSQLHDALAHRSGREDGQRTEQRWLGGEVAPGRSEVGGG</sequence>
<keyword evidence="3" id="KW-1185">Reference proteome</keyword>
<gene>
    <name evidence="2" type="ORF">BS50DRAFT_101717</name>
</gene>
<reference evidence="2 3" key="1">
    <citation type="journal article" date="2018" name="Front. Microbiol.">
        <title>Genome-Wide Analysis of Corynespora cassiicola Leaf Fall Disease Putative Effectors.</title>
        <authorList>
            <person name="Lopez D."/>
            <person name="Ribeiro S."/>
            <person name="Label P."/>
            <person name="Fumanal B."/>
            <person name="Venisse J.S."/>
            <person name="Kohler A."/>
            <person name="de Oliveira R.R."/>
            <person name="Labutti K."/>
            <person name="Lipzen A."/>
            <person name="Lail K."/>
            <person name="Bauer D."/>
            <person name="Ohm R.A."/>
            <person name="Barry K.W."/>
            <person name="Spatafora J."/>
            <person name="Grigoriev I.V."/>
            <person name="Martin F.M."/>
            <person name="Pujade-Renaud V."/>
        </authorList>
    </citation>
    <scope>NUCLEOTIDE SEQUENCE [LARGE SCALE GENOMIC DNA]</scope>
    <source>
        <strain evidence="2 3">Philippines</strain>
    </source>
</reference>
<dbReference type="AlphaFoldDB" id="A0A2T2NC07"/>
<feature type="compositionally biased region" description="Basic and acidic residues" evidence="1">
    <location>
        <begin position="117"/>
        <end position="134"/>
    </location>
</feature>
<feature type="region of interest" description="Disordered" evidence="1">
    <location>
        <begin position="117"/>
        <end position="151"/>
    </location>
</feature>